<dbReference type="PIRSF" id="PIRSF021603">
    <property type="entry name" value="UCP21603_acetyltransf"/>
    <property type="match status" value="1"/>
</dbReference>
<proteinExistence type="predicted"/>
<feature type="domain" description="N-acetyltransferase" evidence="1">
    <location>
        <begin position="147"/>
        <end position="288"/>
    </location>
</feature>
<sequence length="288" mass="31249">MNMVTRLLSPSSAARVLGPGDLGEVLDLLARDPVDNVFIASRVAAAGLDPWQLGGELWGFHVGGRLASMCFSGANLVPVCATPESVRAFADRARKQGRRCSSIVGPREPVLDLWSYLGAHWGRPREVRASQPVMVIRESSPTVAPDFRVRPVRPAELDALMPACVAMFTEEVGVSPVGADGGHGYRQRVAELIGAGRAFAWIDRGEVVFKAEIGAVTREACQIQGVWVNPRFRGQRISEAGMSAVVEYALRDFAPLVSLYVNDFNAPARAAYHRVGFREVSEFASVLF</sequence>
<dbReference type="EMBL" id="JAGSOG010000038">
    <property type="protein sequence ID" value="MBR7833747.1"/>
    <property type="molecule type" value="Genomic_DNA"/>
</dbReference>
<dbReference type="EC" id="2.3.1.-" evidence="2"/>
<name>A0A941ELB7_9ACTN</name>
<dbReference type="GO" id="GO:0016747">
    <property type="term" value="F:acyltransferase activity, transferring groups other than amino-acyl groups"/>
    <property type="evidence" value="ECO:0007669"/>
    <property type="project" value="InterPro"/>
</dbReference>
<organism evidence="2 3">
    <name type="scientific">Actinospica durhamensis</name>
    <dbReference type="NCBI Taxonomy" id="1508375"/>
    <lineage>
        <taxon>Bacteria</taxon>
        <taxon>Bacillati</taxon>
        <taxon>Actinomycetota</taxon>
        <taxon>Actinomycetes</taxon>
        <taxon>Catenulisporales</taxon>
        <taxon>Actinospicaceae</taxon>
        <taxon>Actinospica</taxon>
    </lineage>
</organism>
<reference evidence="2" key="1">
    <citation type="submission" date="2021-04" db="EMBL/GenBank/DDBJ databases">
        <title>Genome based classification of Actinospica acidithermotolerans sp. nov., an actinobacterium isolated from an Indonesian hot spring.</title>
        <authorList>
            <person name="Kusuma A.B."/>
            <person name="Putra K.E."/>
            <person name="Nafisah S."/>
            <person name="Loh J."/>
            <person name="Nouioui I."/>
            <person name="Goodfellow M."/>
        </authorList>
    </citation>
    <scope>NUCLEOTIDE SEQUENCE</scope>
    <source>
        <strain evidence="2">CSCA 57</strain>
    </source>
</reference>
<keyword evidence="3" id="KW-1185">Reference proteome</keyword>
<dbReference type="Proteomes" id="UP000675781">
    <property type="component" value="Unassembled WGS sequence"/>
</dbReference>
<dbReference type="PROSITE" id="PS51186">
    <property type="entry name" value="GNAT"/>
    <property type="match status" value="1"/>
</dbReference>
<evidence type="ECO:0000313" key="3">
    <source>
        <dbReference type="Proteomes" id="UP000675781"/>
    </source>
</evidence>
<dbReference type="InterPro" id="IPR025289">
    <property type="entry name" value="DUF4081"/>
</dbReference>
<dbReference type="InterPro" id="IPR016181">
    <property type="entry name" value="Acyl_CoA_acyltransferase"/>
</dbReference>
<protein>
    <submittedName>
        <fullName evidence="2">GNAT family N-acetyltransferase</fullName>
        <ecNumber evidence="2">2.3.1.-</ecNumber>
    </submittedName>
</protein>
<dbReference type="AlphaFoldDB" id="A0A941ELB7"/>
<keyword evidence="2" id="KW-0012">Acyltransferase</keyword>
<dbReference type="SUPFAM" id="SSF55729">
    <property type="entry name" value="Acyl-CoA N-acyltransferases (Nat)"/>
    <property type="match status" value="1"/>
</dbReference>
<dbReference type="InterPro" id="IPR016794">
    <property type="entry name" value="UCP21603_acetyltransf"/>
</dbReference>
<dbReference type="Gene3D" id="3.40.630.30">
    <property type="match status" value="1"/>
</dbReference>
<evidence type="ECO:0000259" key="1">
    <source>
        <dbReference type="PROSITE" id="PS51186"/>
    </source>
</evidence>
<dbReference type="Pfam" id="PF00583">
    <property type="entry name" value="Acetyltransf_1"/>
    <property type="match status" value="1"/>
</dbReference>
<evidence type="ECO:0000313" key="2">
    <source>
        <dbReference type="EMBL" id="MBR7833747.1"/>
    </source>
</evidence>
<dbReference type="Pfam" id="PF13312">
    <property type="entry name" value="DUF4081"/>
    <property type="match status" value="1"/>
</dbReference>
<gene>
    <name evidence="2" type="ORF">KDL01_10755</name>
</gene>
<comment type="caution">
    <text evidence="2">The sequence shown here is derived from an EMBL/GenBank/DDBJ whole genome shotgun (WGS) entry which is preliminary data.</text>
</comment>
<keyword evidence="2" id="KW-0808">Transferase</keyword>
<dbReference type="InterPro" id="IPR000182">
    <property type="entry name" value="GNAT_dom"/>
</dbReference>
<accession>A0A941ELB7</accession>